<evidence type="ECO:0000313" key="2">
    <source>
        <dbReference type="Proteomes" id="UP000008370"/>
    </source>
</evidence>
<gene>
    <name evidence="1" type="ORF">PHACADRAFT_261895</name>
</gene>
<name>K5UPE0_PHACS</name>
<dbReference type="Proteomes" id="UP000008370">
    <property type="component" value="Unassembled WGS sequence"/>
</dbReference>
<organism evidence="1 2">
    <name type="scientific">Phanerochaete carnosa (strain HHB-10118-sp)</name>
    <name type="common">White-rot fungus</name>
    <name type="synonym">Peniophora carnosa</name>
    <dbReference type="NCBI Taxonomy" id="650164"/>
    <lineage>
        <taxon>Eukaryota</taxon>
        <taxon>Fungi</taxon>
        <taxon>Dikarya</taxon>
        <taxon>Basidiomycota</taxon>
        <taxon>Agaricomycotina</taxon>
        <taxon>Agaricomycetes</taxon>
        <taxon>Polyporales</taxon>
        <taxon>Phanerochaetaceae</taxon>
        <taxon>Phanerochaete</taxon>
    </lineage>
</organism>
<sequence length="646" mass="73820">MPQEVPPELRTIFGLHCKAPSMHGPGGMQRKDSQPCYGAGSLEGVWKLADMMRYSSSSTPFSAFKQFPEGYLFSVAPEDHDPPCPLQKRFDGTGAILKDLADTPCSSLGVPGLLQRLNEVLGTKYQLNECLSSLLDCYVSRPDCDFGRAYGEIRRGWFCDVDRLQDRLERGARQDSEMRQKAIDPERGLIVQLRTPPRRVWDLYSNRVLPFWVLLSTDIPANVWAVSHSWVDIDQRKLVQTRVNGFEWPLPIPYDVELDHVRIELLNLGAEYVWLDVLCLRQQVEDKVYLQLGWNPDRWKRTEALRQEEWKLDVPTIGHVYRCKRSQVVIKYFSGLGRPFCVTSEMFSGERSWHNRVWTMQETSANWLLGGLRPEKYLIRKDHLDYPSIFHARICNLLNVLSQDPPDLFALAKALQNRRSTHDIDRVSALGLLLKCPALPMYDIERCCEEAWSQLVQQMSRKHLTDLLALCPVAGDVPGAKWRPSWSQLIQERGKAIPSSTPSVEYSEGELLDYFSVGESPTGLNVVYWNRAYVIENCKFTVGEGGIRMHALLGPLSQQQLAGDSYKTAPFLVETLGPPFDPKLNYSVVGMAGLECWVLGNIVDRRSGMDYVKFEKISAFRIPDARERERLWHLNPGYSDTSIRYL</sequence>
<dbReference type="InParanoid" id="K5UPE0"/>
<dbReference type="OrthoDB" id="2957144at2759"/>
<accession>K5UPE0</accession>
<dbReference type="HOGENOM" id="CLU_016205_0_0_1"/>
<dbReference type="AlphaFoldDB" id="K5UPE0"/>
<dbReference type="RefSeq" id="XP_007399450.1">
    <property type="nucleotide sequence ID" value="XM_007399388.1"/>
</dbReference>
<dbReference type="GeneID" id="18918125"/>
<dbReference type="KEGG" id="pco:PHACADRAFT_261895"/>
<reference evidence="1 2" key="1">
    <citation type="journal article" date="2012" name="BMC Genomics">
        <title>Comparative genomics of the white-rot fungi, Phanerochaete carnosa and P. chrysosporium, to elucidate the genetic basis of the distinct wood types they colonize.</title>
        <authorList>
            <person name="Suzuki H."/>
            <person name="MacDonald J."/>
            <person name="Syed K."/>
            <person name="Salamov A."/>
            <person name="Hori C."/>
            <person name="Aerts A."/>
            <person name="Henrissat B."/>
            <person name="Wiebenga A."/>
            <person name="vanKuyk P.A."/>
            <person name="Barry K."/>
            <person name="Lindquist E."/>
            <person name="LaButti K."/>
            <person name="Lapidus A."/>
            <person name="Lucas S."/>
            <person name="Coutinho P."/>
            <person name="Gong Y."/>
            <person name="Samejima M."/>
            <person name="Mahadevan R."/>
            <person name="Abou-Zaid M."/>
            <person name="de Vries R.P."/>
            <person name="Igarashi K."/>
            <person name="Yadav J.S."/>
            <person name="Grigoriev I.V."/>
            <person name="Master E.R."/>
        </authorList>
    </citation>
    <scope>NUCLEOTIDE SEQUENCE [LARGE SCALE GENOMIC DNA]</scope>
    <source>
        <strain evidence="1 2">HHB-10118-sp</strain>
    </source>
</reference>
<keyword evidence="2" id="KW-1185">Reference proteome</keyword>
<protein>
    <recommendedName>
        <fullName evidence="3">Heterokaryon incompatibility domain-containing protein</fullName>
    </recommendedName>
</protein>
<dbReference type="EMBL" id="JH930476">
    <property type="protein sequence ID" value="EKM51641.1"/>
    <property type="molecule type" value="Genomic_DNA"/>
</dbReference>
<proteinExistence type="predicted"/>
<evidence type="ECO:0008006" key="3">
    <source>
        <dbReference type="Google" id="ProtNLM"/>
    </source>
</evidence>
<evidence type="ECO:0000313" key="1">
    <source>
        <dbReference type="EMBL" id="EKM51641.1"/>
    </source>
</evidence>